<protein>
    <submittedName>
        <fullName evidence="1">Uncharacterized protein</fullName>
    </submittedName>
</protein>
<reference evidence="1" key="2">
    <citation type="submission" date="2025-09" db="UniProtKB">
        <authorList>
            <consortium name="EnsemblPlants"/>
        </authorList>
    </citation>
    <scope>IDENTIFICATION</scope>
</reference>
<accession>A0ACD5WZD9</accession>
<sequence length="232" mass="25424">MSSLAAAALRRAATASGARSFSSSGAFSPVSSRLFSTDAPAAEAGSRDHDSILEPSDEGLAYGRFYSPTAGGNRLGKNMLKTDIIHYLDKCGLSPDDVKIDYNRGYYPMAALLKFPSKAAFATALRQSAQLGRMYRLEMVSREQWDHKQSLDGKAVLLQGVPRNAQADDIERFLSGTNYEPPPFESFIRPGIPEPIRVVLVKFRTKTDAINAFIAKNRSFCLNNPVSVRVIQ</sequence>
<proteinExistence type="predicted"/>
<dbReference type="Proteomes" id="UP001732700">
    <property type="component" value="Chromosome 4C"/>
</dbReference>
<name>A0ACD5WZD9_AVESA</name>
<dbReference type="EnsemblPlants" id="AVESA.00010b.r2.4CG1323430.1">
    <property type="protein sequence ID" value="AVESA.00010b.r2.4CG1323430.1.CDS"/>
    <property type="gene ID" value="AVESA.00010b.r2.4CG1323430"/>
</dbReference>
<evidence type="ECO:0000313" key="2">
    <source>
        <dbReference type="Proteomes" id="UP001732700"/>
    </source>
</evidence>
<organism evidence="1 2">
    <name type="scientific">Avena sativa</name>
    <name type="common">Oat</name>
    <dbReference type="NCBI Taxonomy" id="4498"/>
    <lineage>
        <taxon>Eukaryota</taxon>
        <taxon>Viridiplantae</taxon>
        <taxon>Streptophyta</taxon>
        <taxon>Embryophyta</taxon>
        <taxon>Tracheophyta</taxon>
        <taxon>Spermatophyta</taxon>
        <taxon>Magnoliopsida</taxon>
        <taxon>Liliopsida</taxon>
        <taxon>Poales</taxon>
        <taxon>Poaceae</taxon>
        <taxon>BOP clade</taxon>
        <taxon>Pooideae</taxon>
        <taxon>Poodae</taxon>
        <taxon>Poeae</taxon>
        <taxon>Poeae Chloroplast Group 1 (Aveneae type)</taxon>
        <taxon>Aveninae</taxon>
        <taxon>Avena</taxon>
    </lineage>
</organism>
<evidence type="ECO:0000313" key="1">
    <source>
        <dbReference type="EnsemblPlants" id="AVESA.00010b.r2.4CG1323430.1.CDS"/>
    </source>
</evidence>
<reference evidence="1" key="1">
    <citation type="submission" date="2021-05" db="EMBL/GenBank/DDBJ databases">
        <authorList>
            <person name="Scholz U."/>
            <person name="Mascher M."/>
            <person name="Fiebig A."/>
        </authorList>
    </citation>
    <scope>NUCLEOTIDE SEQUENCE [LARGE SCALE GENOMIC DNA]</scope>
</reference>
<keyword evidence="2" id="KW-1185">Reference proteome</keyword>